<dbReference type="Gene3D" id="3.30.70.940">
    <property type="entry name" value="NusG, N-terminal domain"/>
    <property type="match status" value="1"/>
</dbReference>
<name>A0ABW9M392_9MYCO</name>
<accession>A0ABW9M392</accession>
<gene>
    <name evidence="6" type="ORF">ACK4CP_30570</name>
</gene>
<proteinExistence type="predicted"/>
<dbReference type="RefSeq" id="WP_409552820.1">
    <property type="nucleotide sequence ID" value="NZ_JBKBDE010000014.1"/>
</dbReference>
<feature type="region of interest" description="Disordered" evidence="4">
    <location>
        <begin position="210"/>
        <end position="236"/>
    </location>
</feature>
<dbReference type="InterPro" id="IPR043425">
    <property type="entry name" value="NusG-like"/>
</dbReference>
<dbReference type="Pfam" id="PF02357">
    <property type="entry name" value="NusG"/>
    <property type="match status" value="1"/>
</dbReference>
<dbReference type="Proteomes" id="UP001635817">
    <property type="component" value="Unassembled WGS sequence"/>
</dbReference>
<reference evidence="6 7" key="1">
    <citation type="submission" date="2024-12" db="EMBL/GenBank/DDBJ databases">
        <title>The coexistence of Mycolicibacterium septicum and Mycolicibacterium nivoides in clinical samples.</title>
        <authorList>
            <person name="Wang C."/>
            <person name="Feng Y."/>
            <person name="Zong Z."/>
        </authorList>
    </citation>
    <scope>NUCLEOTIDE SEQUENCE [LARGE SCALE GENOMIC DNA]</scope>
    <source>
        <strain evidence="6 7">120310</strain>
    </source>
</reference>
<dbReference type="SUPFAM" id="SSF82679">
    <property type="entry name" value="N-utilization substance G protein NusG, N-terminal domain"/>
    <property type="match status" value="1"/>
</dbReference>
<sequence length="236" mass="25341">MSLDDLLLDADVDDAAEAAIAAAIATVDEPTASATAREQAAELLRIGVDGLKERLRAARRKPHPPATVRRGVTPFPRRSIVRSPSPVHQEPSAAQRTERLVEQPGNWYLVYAYAGYEGKVRANLETRVENLDAGGDVFQIELPIQDFREVSKKHPNGVTVRKHVPGMILVRMKLNDKSLDVVRGTPGVTGISGDPGQPTELAADTVANLLPTQADSKAESTPKRRASAGGDVSDDA</sequence>
<evidence type="ECO:0000256" key="1">
    <source>
        <dbReference type="ARBA" id="ARBA00022814"/>
    </source>
</evidence>
<comment type="caution">
    <text evidence="6">The sequence shown here is derived from an EMBL/GenBank/DDBJ whole genome shotgun (WGS) entry which is preliminary data.</text>
</comment>
<dbReference type="InterPro" id="IPR047050">
    <property type="entry name" value="NGN"/>
</dbReference>
<evidence type="ECO:0000313" key="6">
    <source>
        <dbReference type="EMBL" id="MFN6554770.1"/>
    </source>
</evidence>
<keyword evidence="1" id="KW-0889">Transcription antitermination</keyword>
<evidence type="ECO:0000256" key="3">
    <source>
        <dbReference type="ARBA" id="ARBA00023163"/>
    </source>
</evidence>
<dbReference type="SMART" id="SM00738">
    <property type="entry name" value="NGN"/>
    <property type="match status" value="1"/>
</dbReference>
<evidence type="ECO:0000256" key="2">
    <source>
        <dbReference type="ARBA" id="ARBA00023015"/>
    </source>
</evidence>
<feature type="domain" description="NusG-like N-terminal" evidence="5">
    <location>
        <begin position="104"/>
        <end position="213"/>
    </location>
</feature>
<dbReference type="PANTHER" id="PTHR30265:SF2">
    <property type="entry name" value="TRANSCRIPTION TERMINATION_ANTITERMINATION PROTEIN NUSG"/>
    <property type="match status" value="1"/>
</dbReference>
<keyword evidence="3" id="KW-0804">Transcription</keyword>
<dbReference type="PANTHER" id="PTHR30265">
    <property type="entry name" value="RHO-INTERACTING TRANSCRIPTION TERMINATION FACTOR NUSG"/>
    <property type="match status" value="1"/>
</dbReference>
<evidence type="ECO:0000313" key="7">
    <source>
        <dbReference type="Proteomes" id="UP001635817"/>
    </source>
</evidence>
<keyword evidence="7" id="KW-1185">Reference proteome</keyword>
<dbReference type="EMBL" id="JBKBDE010000014">
    <property type="protein sequence ID" value="MFN6554770.1"/>
    <property type="molecule type" value="Genomic_DNA"/>
</dbReference>
<evidence type="ECO:0000259" key="5">
    <source>
        <dbReference type="SMART" id="SM00738"/>
    </source>
</evidence>
<organism evidence="6 7">
    <name type="scientific">Mycolicibacterium septicum</name>
    <dbReference type="NCBI Taxonomy" id="98668"/>
    <lineage>
        <taxon>Bacteria</taxon>
        <taxon>Bacillati</taxon>
        <taxon>Actinomycetota</taxon>
        <taxon>Actinomycetes</taxon>
        <taxon>Mycobacteriales</taxon>
        <taxon>Mycobacteriaceae</taxon>
        <taxon>Mycolicibacterium</taxon>
    </lineage>
</organism>
<protein>
    <submittedName>
        <fullName evidence="6">Transcription termination/antitermination NusG family protein</fullName>
    </submittedName>
</protein>
<evidence type="ECO:0000256" key="4">
    <source>
        <dbReference type="SAM" id="MobiDB-lite"/>
    </source>
</evidence>
<dbReference type="InterPro" id="IPR006645">
    <property type="entry name" value="NGN-like_dom"/>
</dbReference>
<dbReference type="InterPro" id="IPR036735">
    <property type="entry name" value="NGN_dom_sf"/>
</dbReference>
<dbReference type="CDD" id="cd09891">
    <property type="entry name" value="NGN_Bact_1"/>
    <property type="match status" value="1"/>
</dbReference>
<keyword evidence="2" id="KW-0805">Transcription regulation</keyword>